<dbReference type="PROSITE" id="PS00624">
    <property type="entry name" value="GMC_OXRED_2"/>
    <property type="match status" value="1"/>
</dbReference>
<dbReference type="InterPro" id="IPR000172">
    <property type="entry name" value="GMC_OxRdtase_N"/>
</dbReference>
<reference evidence="10" key="1">
    <citation type="submission" date="2020-09" db="EMBL/GenBank/DDBJ databases">
        <title>Comparative genome analyses of four rice-infecting Rhizoctonia solani isolates reveal extensive enrichment of homogalacturonan modification genes.</title>
        <authorList>
            <person name="Lee D.-Y."/>
            <person name="Jeon J."/>
            <person name="Kim K.-T."/>
            <person name="Cheong K."/>
            <person name="Song H."/>
            <person name="Choi G."/>
            <person name="Ko J."/>
            <person name="Opiyo S.O."/>
            <person name="Zuo S."/>
            <person name="Madhav S."/>
            <person name="Lee Y.-H."/>
            <person name="Wang G.-L."/>
        </authorList>
    </citation>
    <scope>NUCLEOTIDE SEQUENCE</scope>
    <source>
        <strain evidence="10">AG1-IA WGL</strain>
    </source>
</reference>
<dbReference type="GO" id="GO:0050660">
    <property type="term" value="F:flavin adenine dinucleotide binding"/>
    <property type="evidence" value="ECO:0007669"/>
    <property type="project" value="InterPro"/>
</dbReference>
<comment type="similarity">
    <text evidence="2">Belongs to the GMC oxidoreductase family.</text>
</comment>
<feature type="non-terminal residue" evidence="10">
    <location>
        <position position="1"/>
    </location>
</feature>
<dbReference type="PIRSF" id="PIRSF000137">
    <property type="entry name" value="Alcohol_oxidase"/>
    <property type="match status" value="1"/>
</dbReference>
<dbReference type="SUPFAM" id="SSF54373">
    <property type="entry name" value="FAD-linked reductases, C-terminal domain"/>
    <property type="match status" value="1"/>
</dbReference>
<dbReference type="Proteomes" id="UP000602905">
    <property type="component" value="Unassembled WGS sequence"/>
</dbReference>
<feature type="active site" description="Proton acceptor" evidence="7">
    <location>
        <position position="631"/>
    </location>
</feature>
<evidence type="ECO:0000256" key="6">
    <source>
        <dbReference type="ARBA" id="ARBA00023002"/>
    </source>
</evidence>
<evidence type="ECO:0000259" key="9">
    <source>
        <dbReference type="PROSITE" id="PS00624"/>
    </source>
</evidence>
<dbReference type="PANTHER" id="PTHR11552">
    <property type="entry name" value="GLUCOSE-METHANOL-CHOLINE GMC OXIDOREDUCTASE"/>
    <property type="match status" value="1"/>
</dbReference>
<protein>
    <submittedName>
        <fullName evidence="10">GMC oxidoreductase</fullName>
    </submittedName>
</protein>
<name>A0A8H7HIV1_9AGAM</name>
<dbReference type="Gene3D" id="3.50.50.60">
    <property type="entry name" value="FAD/NAD(P)-binding domain"/>
    <property type="match status" value="1"/>
</dbReference>
<evidence type="ECO:0000256" key="8">
    <source>
        <dbReference type="SAM" id="SignalP"/>
    </source>
</evidence>
<accession>A0A8H7HIV1</accession>
<comment type="cofactor">
    <cofactor evidence="1">
        <name>FAD</name>
        <dbReference type="ChEBI" id="CHEBI:57692"/>
    </cofactor>
</comment>
<evidence type="ECO:0000313" key="11">
    <source>
        <dbReference type="Proteomes" id="UP000602905"/>
    </source>
</evidence>
<gene>
    <name evidence="10" type="ORF">RHS03_08736</name>
</gene>
<dbReference type="EMBL" id="JACYCD010000558">
    <property type="protein sequence ID" value="KAF8691625.1"/>
    <property type="molecule type" value="Genomic_DNA"/>
</dbReference>
<evidence type="ECO:0000313" key="10">
    <source>
        <dbReference type="EMBL" id="KAF8691625.1"/>
    </source>
</evidence>
<evidence type="ECO:0000256" key="2">
    <source>
        <dbReference type="ARBA" id="ARBA00010790"/>
    </source>
</evidence>
<keyword evidence="4 8" id="KW-0732">Signal</keyword>
<evidence type="ECO:0000256" key="7">
    <source>
        <dbReference type="PIRSR" id="PIRSR000137-1"/>
    </source>
</evidence>
<sequence>MKLALLFSQLACIGLATATLSSSGEEFVKNDFDYLVVGGGLAGLVVANRLSENSNVRVGVIEAGRYFENDPLINTPAAVLNRFLQMNATYDWRLTTVPQKHLNNQSINLPRGKTLGGSSTIGLLIFGRGSKIEYDAWERLGNKGWNWNGKSFSSYFLDQRLTRMIGLLPYMKKAEHFEMVDPIRASVNQEGIPESQGTQGMIAGSYNTWYSDPVFPYRAASMKVGIPANLDPDSGTTFGIYNAATSTNRTAGIRSYAGNTYYKSAAHRPNLVVLTEAQATKIELDHSGKDVTARGVSFQFKGTSFTAKAKKEVVLSAGTLLTPQLLELSGIGNSDVLKKYQITPKVDLPGVGENYQDHILVSTTYEVKPGFVTYDNLGYNDTFRAAAEAHEKTHDGPMTASNSMLSYIDLYSLASSGKIAHMHRSLWEDLKKEKPTVLQKQQYRIQELWLRKKMGNVEVILHPGKYTSRCFPESVADCVVSSGYFGPGPAKPNTSYISIIMCIQHPFSRGNIHLNTSDPLSPPAIDPNYLSKQIDQSILVESVKFADKIAKAEPLAAMLVARQDPSPDIKSDEDITNWVKSNIRTLHHPIGTAAMALKSVGGVVDEKLKVYGTSNLRVVDASVIPMHLAAHLQRTVYGIAEKAADIIKSNWGL</sequence>
<feature type="signal peptide" evidence="8">
    <location>
        <begin position="1"/>
        <end position="18"/>
    </location>
</feature>
<organism evidence="10 11">
    <name type="scientific">Rhizoctonia solani</name>
    <dbReference type="NCBI Taxonomy" id="456999"/>
    <lineage>
        <taxon>Eukaryota</taxon>
        <taxon>Fungi</taxon>
        <taxon>Dikarya</taxon>
        <taxon>Basidiomycota</taxon>
        <taxon>Agaricomycotina</taxon>
        <taxon>Agaricomycetes</taxon>
        <taxon>Cantharellales</taxon>
        <taxon>Ceratobasidiaceae</taxon>
        <taxon>Rhizoctonia</taxon>
    </lineage>
</organism>
<dbReference type="Gene3D" id="3.30.560.10">
    <property type="entry name" value="Glucose Oxidase, domain 3"/>
    <property type="match status" value="1"/>
</dbReference>
<dbReference type="PANTHER" id="PTHR11552:SF201">
    <property type="entry name" value="GLUCOSE-METHANOL-CHOLINE OXIDOREDUCTASE N-TERMINAL DOMAIN-CONTAINING PROTEIN"/>
    <property type="match status" value="1"/>
</dbReference>
<dbReference type="GO" id="GO:0016614">
    <property type="term" value="F:oxidoreductase activity, acting on CH-OH group of donors"/>
    <property type="evidence" value="ECO:0007669"/>
    <property type="project" value="InterPro"/>
</dbReference>
<dbReference type="OrthoDB" id="269227at2759"/>
<keyword evidence="6" id="KW-0560">Oxidoreductase</keyword>
<evidence type="ECO:0000256" key="1">
    <source>
        <dbReference type="ARBA" id="ARBA00001974"/>
    </source>
</evidence>
<dbReference type="Pfam" id="PF05199">
    <property type="entry name" value="GMC_oxred_C"/>
    <property type="match status" value="1"/>
</dbReference>
<proteinExistence type="inferred from homology"/>
<dbReference type="AlphaFoldDB" id="A0A8H7HIV1"/>
<keyword evidence="3" id="KW-0285">Flavoprotein</keyword>
<evidence type="ECO:0000256" key="4">
    <source>
        <dbReference type="ARBA" id="ARBA00022729"/>
    </source>
</evidence>
<dbReference type="InterPro" id="IPR012132">
    <property type="entry name" value="GMC_OxRdtase"/>
</dbReference>
<dbReference type="InterPro" id="IPR036188">
    <property type="entry name" value="FAD/NAD-bd_sf"/>
</dbReference>
<evidence type="ECO:0000256" key="5">
    <source>
        <dbReference type="ARBA" id="ARBA00022827"/>
    </source>
</evidence>
<comment type="caution">
    <text evidence="10">The sequence shown here is derived from an EMBL/GenBank/DDBJ whole genome shotgun (WGS) entry which is preliminary data.</text>
</comment>
<dbReference type="SUPFAM" id="SSF51905">
    <property type="entry name" value="FAD/NAD(P)-binding domain"/>
    <property type="match status" value="1"/>
</dbReference>
<dbReference type="InterPro" id="IPR007867">
    <property type="entry name" value="GMC_OxRtase_C"/>
</dbReference>
<feature type="chain" id="PRO_5034394164" evidence="8">
    <location>
        <begin position="19"/>
        <end position="653"/>
    </location>
</feature>
<feature type="active site" description="Proton donor" evidence="7">
    <location>
        <position position="588"/>
    </location>
</feature>
<dbReference type="Pfam" id="PF00732">
    <property type="entry name" value="GMC_oxred_N"/>
    <property type="match status" value="1"/>
</dbReference>
<keyword evidence="5" id="KW-0274">FAD</keyword>
<evidence type="ECO:0000256" key="3">
    <source>
        <dbReference type="ARBA" id="ARBA00022630"/>
    </source>
</evidence>
<feature type="domain" description="Glucose-methanol-choline oxidoreductase N-terminal" evidence="9">
    <location>
        <begin position="318"/>
        <end position="332"/>
    </location>
</feature>